<comment type="caution">
    <text evidence="2">The sequence shown here is derived from an EMBL/GenBank/DDBJ whole genome shotgun (WGS) entry which is preliminary data.</text>
</comment>
<gene>
    <name evidence="2" type="ORF">DERYTH_LOCUS18743</name>
</gene>
<protein>
    <submittedName>
        <fullName evidence="2">19705_t:CDS:1</fullName>
    </submittedName>
</protein>
<feature type="region of interest" description="Disordered" evidence="1">
    <location>
        <begin position="1"/>
        <end position="22"/>
    </location>
</feature>
<organism evidence="2 3">
    <name type="scientific">Dentiscutata erythropus</name>
    <dbReference type="NCBI Taxonomy" id="1348616"/>
    <lineage>
        <taxon>Eukaryota</taxon>
        <taxon>Fungi</taxon>
        <taxon>Fungi incertae sedis</taxon>
        <taxon>Mucoromycota</taxon>
        <taxon>Glomeromycotina</taxon>
        <taxon>Glomeromycetes</taxon>
        <taxon>Diversisporales</taxon>
        <taxon>Gigasporaceae</taxon>
        <taxon>Dentiscutata</taxon>
    </lineage>
</organism>
<dbReference type="EMBL" id="CAJVPY010019439">
    <property type="protein sequence ID" value="CAG8771554.1"/>
    <property type="molecule type" value="Genomic_DNA"/>
</dbReference>
<name>A0A9N9JBM1_9GLOM</name>
<accession>A0A9N9JBM1</accession>
<reference evidence="2" key="1">
    <citation type="submission" date="2021-06" db="EMBL/GenBank/DDBJ databases">
        <authorList>
            <person name="Kallberg Y."/>
            <person name="Tangrot J."/>
            <person name="Rosling A."/>
        </authorList>
    </citation>
    <scope>NUCLEOTIDE SEQUENCE</scope>
    <source>
        <strain evidence="2">MA453B</strain>
    </source>
</reference>
<evidence type="ECO:0000313" key="3">
    <source>
        <dbReference type="Proteomes" id="UP000789405"/>
    </source>
</evidence>
<proteinExistence type="predicted"/>
<evidence type="ECO:0000313" key="2">
    <source>
        <dbReference type="EMBL" id="CAG8771554.1"/>
    </source>
</evidence>
<evidence type="ECO:0000256" key="1">
    <source>
        <dbReference type="SAM" id="MobiDB-lite"/>
    </source>
</evidence>
<feature type="non-terminal residue" evidence="2">
    <location>
        <position position="50"/>
    </location>
</feature>
<dbReference type="AlphaFoldDB" id="A0A9N9JBM1"/>
<sequence length="50" mass="5542">MKKDELTRILNKHPKNSSNLDNDLIAQSSSAIDENSTAMQSSFAINYAND</sequence>
<keyword evidence="3" id="KW-1185">Reference proteome</keyword>
<dbReference type="Proteomes" id="UP000789405">
    <property type="component" value="Unassembled WGS sequence"/>
</dbReference>